<name>A0A074MA08_ERYLO</name>
<dbReference type="InterPro" id="IPR044666">
    <property type="entry name" value="Cyclophilin_A-like"/>
</dbReference>
<dbReference type="eggNOG" id="COG4246">
    <property type="taxonomic scope" value="Bacteria"/>
</dbReference>
<evidence type="ECO:0000259" key="5">
    <source>
        <dbReference type="PROSITE" id="PS50072"/>
    </source>
</evidence>
<dbReference type="InterPro" id="IPR027372">
    <property type="entry name" value="Phytase-like_dom"/>
</dbReference>
<dbReference type="CDD" id="cd00317">
    <property type="entry name" value="cyclophilin"/>
    <property type="match status" value="1"/>
</dbReference>
<feature type="chain" id="PRO_5001699126" description="peptidylprolyl isomerase" evidence="4">
    <location>
        <begin position="26"/>
        <end position="523"/>
    </location>
</feature>
<reference evidence="6 7" key="1">
    <citation type="submission" date="2014-04" db="EMBL/GenBank/DDBJ databases">
        <title>A comprehensive comparison of genomes of Erythrobacter spp. strains.</title>
        <authorList>
            <person name="Zheng Q."/>
        </authorList>
    </citation>
    <scope>NUCLEOTIDE SEQUENCE [LARGE SCALE GENOMIC DNA]</scope>
    <source>
        <strain evidence="6 7">DSM 6997</strain>
    </source>
</reference>
<dbReference type="EMBL" id="JMIW01000001">
    <property type="protein sequence ID" value="KEO91621.1"/>
    <property type="molecule type" value="Genomic_DNA"/>
</dbReference>
<organism evidence="6 7">
    <name type="scientific">Erythrobacter longus</name>
    <dbReference type="NCBI Taxonomy" id="1044"/>
    <lineage>
        <taxon>Bacteria</taxon>
        <taxon>Pseudomonadati</taxon>
        <taxon>Pseudomonadota</taxon>
        <taxon>Alphaproteobacteria</taxon>
        <taxon>Sphingomonadales</taxon>
        <taxon>Erythrobacteraceae</taxon>
        <taxon>Erythrobacter/Porphyrobacter group</taxon>
        <taxon>Erythrobacter</taxon>
    </lineage>
</organism>
<dbReference type="InterPro" id="IPR002130">
    <property type="entry name" value="Cyclophilin-type_PPIase_dom"/>
</dbReference>
<keyword evidence="4" id="KW-0732">Signal</keyword>
<keyword evidence="7" id="KW-1185">Reference proteome</keyword>
<dbReference type="RefSeq" id="WP_051698874.1">
    <property type="nucleotide sequence ID" value="NZ_JMIW01000001.1"/>
</dbReference>
<dbReference type="PROSITE" id="PS50072">
    <property type="entry name" value="CSA_PPIASE_2"/>
    <property type="match status" value="1"/>
</dbReference>
<evidence type="ECO:0000256" key="2">
    <source>
        <dbReference type="ARBA" id="ARBA00023110"/>
    </source>
</evidence>
<proteinExistence type="predicted"/>
<keyword evidence="3" id="KW-0413">Isomerase</keyword>
<dbReference type="STRING" id="1044.EH31_02825"/>
<dbReference type="EC" id="5.2.1.8" evidence="1"/>
<evidence type="ECO:0000313" key="6">
    <source>
        <dbReference type="EMBL" id="KEO91621.1"/>
    </source>
</evidence>
<comment type="caution">
    <text evidence="6">The sequence shown here is derived from an EMBL/GenBank/DDBJ whole genome shotgun (WGS) entry which is preliminary data.</text>
</comment>
<dbReference type="SUPFAM" id="SSF50891">
    <property type="entry name" value="Cyclophilin-like"/>
    <property type="match status" value="1"/>
</dbReference>
<sequence length="523" mass="56764">MTWNDCVRPLFAFALAIGLCLPANAQDEIFAETTPVALNPDDRAQEEVGELIYRGGLVIAPGDEDIGGISGLTWHEDRLYAVSDDGHWLTIEPDEIDGRLIDLLTIERGPLLDERGKQLKGEDATDAEAIERVAMGGWVVAFERDHRIIYYADLDSPGTLVNEAEAADALALVIGAEPNAGLETLSFTRDAFVACGEWARVGEMNCVRSSTAGPVRFELPAPSQLAEHGGAPTDAACQEDGTCFVLFRSYLAPEDSGEGNRAAIVKLPLEGDPETLAIFTPPFTLDNFEGLAVRQEEGKTALYIVSDNNFSDDQRTLLMKFEVKAPEPVIIPPPPEPEIVYETTDVVLQTTKGDITIRLEVERAPITAANFLAYVDEGRFDGTTFYRSVKFRLEPDPYGLVQGGTQYDRKRMRPNIAHEPTNVTGLSHTNGAVSMARVGPGTANGDFTIMLGDLRSLDAKPDSANRDERDGFAVFGYVIDGMDVVAAIHASEADPREKGALAGEMLARPVVITKAVRAEVQPE</sequence>
<evidence type="ECO:0000313" key="7">
    <source>
        <dbReference type="Proteomes" id="UP000027647"/>
    </source>
</evidence>
<dbReference type="Pfam" id="PF00160">
    <property type="entry name" value="Pro_isomerase"/>
    <property type="match status" value="1"/>
</dbReference>
<dbReference type="PANTHER" id="PTHR45625">
    <property type="entry name" value="PEPTIDYL-PROLYL CIS-TRANS ISOMERASE-RELATED"/>
    <property type="match status" value="1"/>
</dbReference>
<dbReference type="eggNOG" id="COG0652">
    <property type="taxonomic scope" value="Bacteria"/>
</dbReference>
<protein>
    <recommendedName>
        <fullName evidence="1">peptidylprolyl isomerase</fullName>
        <ecNumber evidence="1">5.2.1.8</ecNumber>
    </recommendedName>
</protein>
<dbReference type="PANTHER" id="PTHR45625:SF4">
    <property type="entry name" value="PEPTIDYLPROLYL ISOMERASE DOMAIN AND WD REPEAT-CONTAINING PROTEIN 1"/>
    <property type="match status" value="1"/>
</dbReference>
<accession>A0A074MA08</accession>
<evidence type="ECO:0000256" key="4">
    <source>
        <dbReference type="SAM" id="SignalP"/>
    </source>
</evidence>
<dbReference type="Proteomes" id="UP000027647">
    <property type="component" value="Unassembled WGS sequence"/>
</dbReference>
<evidence type="ECO:0000256" key="1">
    <source>
        <dbReference type="ARBA" id="ARBA00013194"/>
    </source>
</evidence>
<dbReference type="Pfam" id="PF13449">
    <property type="entry name" value="Phytase-like"/>
    <property type="match status" value="1"/>
</dbReference>
<feature type="domain" description="PPIase cyclophilin-type" evidence="5">
    <location>
        <begin position="353"/>
        <end position="517"/>
    </location>
</feature>
<gene>
    <name evidence="6" type="ORF">EH31_02825</name>
</gene>
<dbReference type="GO" id="GO:0003755">
    <property type="term" value="F:peptidyl-prolyl cis-trans isomerase activity"/>
    <property type="evidence" value="ECO:0007669"/>
    <property type="project" value="UniProtKB-KW"/>
</dbReference>
<evidence type="ECO:0000256" key="3">
    <source>
        <dbReference type="ARBA" id="ARBA00023235"/>
    </source>
</evidence>
<keyword evidence="2" id="KW-0697">Rotamase</keyword>
<dbReference type="Gene3D" id="2.40.100.10">
    <property type="entry name" value="Cyclophilin-like"/>
    <property type="match status" value="1"/>
</dbReference>
<feature type="signal peptide" evidence="4">
    <location>
        <begin position="1"/>
        <end position="25"/>
    </location>
</feature>
<dbReference type="InterPro" id="IPR029000">
    <property type="entry name" value="Cyclophilin-like_dom_sf"/>
</dbReference>
<dbReference type="AlphaFoldDB" id="A0A074MA08"/>
<dbReference type="OrthoDB" id="9807797at2"/>